<dbReference type="AlphaFoldDB" id="A0A1G7Y9D3"/>
<evidence type="ECO:0000256" key="4">
    <source>
        <dbReference type="ARBA" id="ARBA00013078"/>
    </source>
</evidence>
<proteinExistence type="inferred from homology"/>
<comment type="pathway">
    <text evidence="2">Organic acid metabolism; glycolate biosynthesis; glycolate from 2-phosphoglycolate: step 1/1.</text>
</comment>
<name>A0A1G7Y9D3_9PROT</name>
<dbReference type="PANTHER" id="PTHR43434">
    <property type="entry name" value="PHOSPHOGLYCOLATE PHOSPHATASE"/>
    <property type="match status" value="1"/>
</dbReference>
<dbReference type="Gene3D" id="1.10.150.730">
    <property type="match status" value="1"/>
</dbReference>
<evidence type="ECO:0000256" key="3">
    <source>
        <dbReference type="ARBA" id="ARBA00006171"/>
    </source>
</evidence>
<dbReference type="OrthoDB" id="9782449at2"/>
<dbReference type="InterPro" id="IPR006439">
    <property type="entry name" value="HAD-SF_hydro_IA"/>
</dbReference>
<dbReference type="SUPFAM" id="SSF56784">
    <property type="entry name" value="HAD-like"/>
    <property type="match status" value="1"/>
</dbReference>
<dbReference type="InterPro" id="IPR036412">
    <property type="entry name" value="HAD-like_sf"/>
</dbReference>
<dbReference type="NCBIfam" id="TIGR01549">
    <property type="entry name" value="HAD-SF-IA-v1"/>
    <property type="match status" value="1"/>
</dbReference>
<evidence type="ECO:0000256" key="2">
    <source>
        <dbReference type="ARBA" id="ARBA00004818"/>
    </source>
</evidence>
<keyword evidence="6" id="KW-1185">Reference proteome</keyword>
<protein>
    <recommendedName>
        <fullName evidence="4">phosphoglycolate phosphatase</fullName>
        <ecNumber evidence="4">3.1.3.18</ecNumber>
    </recommendedName>
</protein>
<evidence type="ECO:0000313" key="6">
    <source>
        <dbReference type="Proteomes" id="UP000217076"/>
    </source>
</evidence>
<dbReference type="Pfam" id="PF13419">
    <property type="entry name" value="HAD_2"/>
    <property type="match status" value="1"/>
</dbReference>
<dbReference type="STRING" id="83401.SAMN05421742_103234"/>
<dbReference type="EMBL" id="FNCV01000003">
    <property type="protein sequence ID" value="SDG93098.1"/>
    <property type="molecule type" value="Genomic_DNA"/>
</dbReference>
<dbReference type="InterPro" id="IPR023214">
    <property type="entry name" value="HAD_sf"/>
</dbReference>
<gene>
    <name evidence="5" type="ORF">SAMN05421742_103234</name>
</gene>
<dbReference type="InterPro" id="IPR041492">
    <property type="entry name" value="HAD_2"/>
</dbReference>
<dbReference type="Gene3D" id="3.40.50.1000">
    <property type="entry name" value="HAD superfamily/HAD-like"/>
    <property type="match status" value="1"/>
</dbReference>
<comment type="similarity">
    <text evidence="3">Belongs to the HAD-like hydrolase superfamily. CbbY/CbbZ/Gph/YieH family.</text>
</comment>
<dbReference type="InterPro" id="IPR050155">
    <property type="entry name" value="HAD-like_hydrolase_sf"/>
</dbReference>
<dbReference type="SFLD" id="SFLDG01135">
    <property type="entry name" value="C1.5.6:_HAD__Beta-PGM__Phospha"/>
    <property type="match status" value="1"/>
</dbReference>
<comment type="catalytic activity">
    <reaction evidence="1">
        <text>2-phosphoglycolate + H2O = glycolate + phosphate</text>
        <dbReference type="Rhea" id="RHEA:14369"/>
        <dbReference type="ChEBI" id="CHEBI:15377"/>
        <dbReference type="ChEBI" id="CHEBI:29805"/>
        <dbReference type="ChEBI" id="CHEBI:43474"/>
        <dbReference type="ChEBI" id="CHEBI:58033"/>
        <dbReference type="EC" id="3.1.3.18"/>
    </reaction>
</comment>
<reference evidence="6" key="1">
    <citation type="submission" date="2016-10" db="EMBL/GenBank/DDBJ databases">
        <authorList>
            <person name="Varghese N."/>
            <person name="Submissions S."/>
        </authorList>
    </citation>
    <scope>NUCLEOTIDE SEQUENCE [LARGE SCALE GENOMIC DNA]</scope>
    <source>
        <strain evidence="6">930I</strain>
    </source>
</reference>
<dbReference type="GO" id="GO:0006281">
    <property type="term" value="P:DNA repair"/>
    <property type="evidence" value="ECO:0007669"/>
    <property type="project" value="TreeGrafter"/>
</dbReference>
<sequence>MNGANLPAPRAVLLDWDNTLIDSWPVIHAAWNETLAAMGHPVWDVADTRRNVGRSLRDTFPELFKERWEEARDVFYAAFGRLHIDRLSPFPGAGELLAGLAGAGVALGVVSNKTTFLLLREAEALGWNSHFHRLVGAGDAARDKPHPDGALLALEGSGIAPGPDVWFVGDAAVDMGCGRQAGCTTVLIADPERAADAAFAEWPADHRVDDWAGFRDLCRVSFGSRLKYP</sequence>
<evidence type="ECO:0000256" key="1">
    <source>
        <dbReference type="ARBA" id="ARBA00000830"/>
    </source>
</evidence>
<dbReference type="SFLD" id="SFLDS00003">
    <property type="entry name" value="Haloacid_Dehalogenase"/>
    <property type="match status" value="1"/>
</dbReference>
<dbReference type="SFLD" id="SFLDG01129">
    <property type="entry name" value="C1.5:_HAD__Beta-PGM__Phosphata"/>
    <property type="match status" value="1"/>
</dbReference>
<organism evidence="5 6">
    <name type="scientific">Roseospirillum parvum</name>
    <dbReference type="NCBI Taxonomy" id="83401"/>
    <lineage>
        <taxon>Bacteria</taxon>
        <taxon>Pseudomonadati</taxon>
        <taxon>Pseudomonadota</taxon>
        <taxon>Alphaproteobacteria</taxon>
        <taxon>Rhodospirillales</taxon>
        <taxon>Rhodospirillaceae</taxon>
        <taxon>Roseospirillum</taxon>
    </lineage>
</organism>
<dbReference type="RefSeq" id="WP_092617090.1">
    <property type="nucleotide sequence ID" value="NZ_FNCV01000003.1"/>
</dbReference>
<dbReference type="PANTHER" id="PTHR43434:SF1">
    <property type="entry name" value="PHOSPHOGLYCOLATE PHOSPHATASE"/>
    <property type="match status" value="1"/>
</dbReference>
<evidence type="ECO:0000313" key="5">
    <source>
        <dbReference type="EMBL" id="SDG93098.1"/>
    </source>
</evidence>
<dbReference type="Proteomes" id="UP000217076">
    <property type="component" value="Unassembled WGS sequence"/>
</dbReference>
<accession>A0A1G7Y9D3</accession>
<dbReference type="GO" id="GO:0005829">
    <property type="term" value="C:cytosol"/>
    <property type="evidence" value="ECO:0007669"/>
    <property type="project" value="TreeGrafter"/>
</dbReference>
<dbReference type="GO" id="GO:0008967">
    <property type="term" value="F:phosphoglycolate phosphatase activity"/>
    <property type="evidence" value="ECO:0007669"/>
    <property type="project" value="UniProtKB-EC"/>
</dbReference>
<dbReference type="EC" id="3.1.3.18" evidence="4"/>